<comment type="subcellular location">
    <subcellularLocation>
        <location evidence="1">Cytoplasm</location>
    </subcellularLocation>
</comment>
<dbReference type="InterPro" id="IPR054082">
    <property type="entry name" value="Talin_IBS2B"/>
</dbReference>
<dbReference type="InterPro" id="IPR029071">
    <property type="entry name" value="Ubiquitin-like_domsf"/>
</dbReference>
<keyword evidence="5" id="KW-1185">Reference proteome</keyword>
<dbReference type="GO" id="GO:0005737">
    <property type="term" value="C:cytoplasm"/>
    <property type="evidence" value="ECO:0007669"/>
    <property type="project" value="TreeGrafter"/>
</dbReference>
<dbReference type="InterPro" id="IPR019749">
    <property type="entry name" value="Band_41_domain"/>
</dbReference>
<dbReference type="Pfam" id="PF21896">
    <property type="entry name" value="Talin_IBS2B"/>
    <property type="match status" value="2"/>
</dbReference>
<dbReference type="Pfam" id="PF16511">
    <property type="entry name" value="FERM_f0"/>
    <property type="match status" value="1"/>
</dbReference>
<dbReference type="SUPFAM" id="SSF54236">
    <property type="entry name" value="Ubiquitin-like"/>
    <property type="match status" value="1"/>
</dbReference>
<dbReference type="SUPFAM" id="SSF47031">
    <property type="entry name" value="Second domain of FERM"/>
    <property type="match status" value="1"/>
</dbReference>
<dbReference type="CDD" id="cd10569">
    <property type="entry name" value="FERM_C_Talin"/>
    <property type="match status" value="1"/>
</dbReference>
<evidence type="ECO:0000256" key="2">
    <source>
        <dbReference type="ARBA" id="ARBA00022490"/>
    </source>
</evidence>
<dbReference type="PANTHER" id="PTHR19981">
    <property type="entry name" value="TALIN"/>
    <property type="match status" value="1"/>
</dbReference>
<dbReference type="GO" id="GO:0005925">
    <property type="term" value="C:focal adhesion"/>
    <property type="evidence" value="ECO:0007669"/>
    <property type="project" value="InterPro"/>
</dbReference>
<dbReference type="Pfam" id="PF25177">
    <property type="entry name" value="Talin_VBS2"/>
    <property type="match status" value="1"/>
</dbReference>
<dbReference type="WBParaSite" id="PgR027_g140_t03">
    <property type="protein sequence ID" value="PgR027_g140_t03"/>
    <property type="gene ID" value="PgR027_g140"/>
</dbReference>
<dbReference type="CDD" id="cd17090">
    <property type="entry name" value="FERM_F1_TLN"/>
    <property type="match status" value="1"/>
</dbReference>
<dbReference type="Gene3D" id="2.30.29.30">
    <property type="entry name" value="Pleckstrin-homology domain (PH domain)/Phosphotyrosine-binding domain (PTB)"/>
    <property type="match status" value="1"/>
</dbReference>
<evidence type="ECO:0000256" key="3">
    <source>
        <dbReference type="SAM" id="Coils"/>
    </source>
</evidence>
<dbReference type="InterPro" id="IPR035963">
    <property type="entry name" value="FERM_2"/>
</dbReference>
<dbReference type="SUPFAM" id="SSF109885">
    <property type="entry name" value="I/LWEQ domain"/>
    <property type="match status" value="4"/>
</dbReference>
<dbReference type="GO" id="GO:0005178">
    <property type="term" value="F:integrin binding"/>
    <property type="evidence" value="ECO:0007669"/>
    <property type="project" value="TreeGrafter"/>
</dbReference>
<dbReference type="GO" id="GO:0030036">
    <property type="term" value="P:actin cytoskeleton organization"/>
    <property type="evidence" value="ECO:0007669"/>
    <property type="project" value="TreeGrafter"/>
</dbReference>
<evidence type="ECO:0000313" key="6">
    <source>
        <dbReference type="WBParaSite" id="PgR027_g140_t03"/>
    </source>
</evidence>
<feature type="coiled-coil region" evidence="3">
    <location>
        <begin position="986"/>
        <end position="1035"/>
    </location>
</feature>
<dbReference type="Pfam" id="PF02174">
    <property type="entry name" value="IRS"/>
    <property type="match status" value="1"/>
</dbReference>
<dbReference type="Gene3D" id="1.20.1420.10">
    <property type="entry name" value="Talin, central domain"/>
    <property type="match status" value="3"/>
</dbReference>
<protein>
    <submittedName>
        <fullName evidence="6">FERM domain-containing protein</fullName>
    </submittedName>
</protein>
<dbReference type="InterPro" id="IPR049108">
    <property type="entry name" value="Talin_R4"/>
</dbReference>
<name>A0A915B8B7_PARUN</name>
<dbReference type="Proteomes" id="UP000887569">
    <property type="component" value="Unplaced"/>
</dbReference>
<dbReference type="InterPro" id="IPR011993">
    <property type="entry name" value="PH-like_dom_sf"/>
</dbReference>
<sequence>DQHNVKKTMQFEPSTLVFDACKIIREKVAGNNINPKEYGLFRLEEDPTKCVWMENGRTLEYYLVRNGDTVEYKKKIRALKVRMLDGAVKTVMVDESQPVGEIMLVVCSKIGISNHDEYSMVRQPLEQDWKSTLTLREEKRGKSEERGVGFGTLSRNKEKKMEQLRAKLHTDEELLWLDHGKTLREQSVGDDETLILRRKYFFSDTNVDCRDPVQLNLLYEQCKMGVLQGNHPVTREMACKSELDAKSKYVHLCRSLITYGVTFFVVKEKMKGKNKLVPRLLGVNKECVMRVDERTKEVLQEWPLEQVRRWAASPKTFTLDFGDYQDGYYSVQTADGEKIAQLIAGYIDIILKKKRTRDHLGIEGDEGSTMLEDVVAPARATLVAHGQIGEGFAMEGSVAIPGVLRTPGSGAGQRGHINGAQFGAVSGQISQQQISRGQRARVIDSQERAQRALVGTIEASIRAVERAEEEMEKPVQIELPRFTDDPTSRRWVETKVEVEKQKVGDQLAQMGAATAQVVQLTAVPDEIDSRVGTAIATIGSNLPEMGRGVRELAALMPDERRAGDLVDAARKLCGAFSDFLTAINPEHEEKRTTVLAAAGRVGDFSQAVINTLDEPTREARVFHDHLVQRAKNVATSTAQLVLRAKTISAECEEPALQDKVIHSATQCAFATSQLVACARVVAPTIESPACQEQLTSAAKQVARAVEELLVDAQAACSRSTGDGQRSLGDIHEAARQVTTALDDLLVHVKTSPKLLRETQENYEYEQILNQSRKIITYQGPTEDMVRQGESAIRHSRVLVEQMEAEADRAPERRDRLLDAARSVAQATSRMIDATKECQSHPQAAESQVALRSAAEKLVTVASEATSEEQSIRTMEHLEQAAKQAAAAATQTIAAANACQQHIQSRTVTETLIVECTKTAEHVPRLIASIRESQSARSASDKFRAQSNLIRDTQQVLRPATRLVEVARQAVASVGEQHVASHLQSTSQQLSTQLAELRVALNNAQQLNFDMQLQHSEELINELDNELLQIARAAQAGQLTAVPGEVAESATSKLMASARQVGSTLTQMVSAATSGDRQHVGASALDVAQSLRSFTSTVHGVCATRRDTPIDRFIVSARSVVHDSGRVFDRVREHATPQQLTDATKTVSVSLRQCLSCLPDNQHVEKAINQIRTYRVSETATPVDLRGAASRLIESCSQLAVKLEAPEQAAAVDVFVRSYTDFHTGVTQAIQQQPDALQRQRCVAYLEQAREEAISLVMRTHTASLDAANASALQALSHSTRSLTESVNAIVESVVREAPWQRECEAALRQIQSVRHILERANLPVNNEGYYECLDSVTEQAKRLGEGMTGIARHAKSQDTHALCESVRAAANAVCGLAEGAAQSAYLVGVADAKSQPGRAAVIDTTKCDRSVQLVKQICERIKRTEYTQQQILDDATVVAKHTSTLANLCREASERTSNVNVKKQFINCARDVASSTATLITSVKQLDSSFTERHQRDCTEAASSLHTAAEQLETFVDNPDFAAIPARISASGEDAQRPILHSAKHMLDASCDMIM</sequence>
<dbReference type="InterPro" id="IPR032425">
    <property type="entry name" value="FERM_f0"/>
</dbReference>
<evidence type="ECO:0000313" key="5">
    <source>
        <dbReference type="Proteomes" id="UP000887569"/>
    </source>
</evidence>
<dbReference type="GO" id="GO:0003779">
    <property type="term" value="F:actin binding"/>
    <property type="evidence" value="ECO:0007669"/>
    <property type="project" value="InterPro"/>
</dbReference>
<organism evidence="5 6">
    <name type="scientific">Parascaris univalens</name>
    <name type="common">Nematode worm</name>
    <dbReference type="NCBI Taxonomy" id="6257"/>
    <lineage>
        <taxon>Eukaryota</taxon>
        <taxon>Metazoa</taxon>
        <taxon>Ecdysozoa</taxon>
        <taxon>Nematoda</taxon>
        <taxon>Chromadorea</taxon>
        <taxon>Rhabditida</taxon>
        <taxon>Spirurina</taxon>
        <taxon>Ascaridomorpha</taxon>
        <taxon>Ascaridoidea</taxon>
        <taxon>Ascarididae</taxon>
        <taxon>Parascaris</taxon>
    </lineage>
</organism>
<evidence type="ECO:0000259" key="4">
    <source>
        <dbReference type="PROSITE" id="PS50057"/>
    </source>
</evidence>
<dbReference type="SMART" id="SM00295">
    <property type="entry name" value="B41"/>
    <property type="match status" value="1"/>
</dbReference>
<dbReference type="PANTHER" id="PTHR19981:SF1">
    <property type="entry name" value="RHEA, ISOFORM B"/>
    <property type="match status" value="1"/>
</dbReference>
<dbReference type="GO" id="GO:0098609">
    <property type="term" value="P:cell-cell adhesion"/>
    <property type="evidence" value="ECO:0007669"/>
    <property type="project" value="TreeGrafter"/>
</dbReference>
<accession>A0A915B8B7</accession>
<dbReference type="Gene3D" id="1.20.120.230">
    <property type="entry name" value="Alpha-catenin/vinculin-like"/>
    <property type="match status" value="4"/>
</dbReference>
<dbReference type="InterPro" id="IPR000299">
    <property type="entry name" value="FERM_domain"/>
</dbReference>
<keyword evidence="2" id="KW-0963">Cytoplasm</keyword>
<dbReference type="InterPro" id="IPR002404">
    <property type="entry name" value="IRS_PTB"/>
</dbReference>
<dbReference type="InterPro" id="IPR035964">
    <property type="entry name" value="I/LWEQ_dom_sf"/>
</dbReference>
<dbReference type="InterPro" id="IPR036476">
    <property type="entry name" value="Talin_cent_sf"/>
</dbReference>
<dbReference type="InterPro" id="IPR057346">
    <property type="entry name" value="Talin1/2_VBS2"/>
</dbReference>
<dbReference type="CDD" id="cd17089">
    <property type="entry name" value="FERM_F0_TLN"/>
    <property type="match status" value="1"/>
</dbReference>
<dbReference type="GO" id="GO:0005856">
    <property type="term" value="C:cytoskeleton"/>
    <property type="evidence" value="ECO:0007669"/>
    <property type="project" value="UniProtKB-SubCell"/>
</dbReference>
<dbReference type="SUPFAM" id="SSF50729">
    <property type="entry name" value="PH domain-like"/>
    <property type="match status" value="1"/>
</dbReference>
<dbReference type="GO" id="GO:0001726">
    <property type="term" value="C:ruffle"/>
    <property type="evidence" value="ECO:0007669"/>
    <property type="project" value="InterPro"/>
</dbReference>
<feature type="domain" description="FERM" evidence="4">
    <location>
        <begin position="77"/>
        <end position="354"/>
    </location>
</feature>
<dbReference type="GO" id="GO:0005886">
    <property type="term" value="C:plasma membrane"/>
    <property type="evidence" value="ECO:0007669"/>
    <property type="project" value="TreeGrafter"/>
</dbReference>
<dbReference type="GO" id="GO:0005200">
    <property type="term" value="F:structural constituent of cytoskeleton"/>
    <property type="evidence" value="ECO:0007669"/>
    <property type="project" value="InterPro"/>
</dbReference>
<proteinExistence type="predicted"/>
<dbReference type="Pfam" id="PF21692">
    <property type="entry name" value="Talin_R4"/>
    <property type="match status" value="2"/>
</dbReference>
<reference evidence="6" key="1">
    <citation type="submission" date="2022-11" db="UniProtKB">
        <authorList>
            <consortium name="WormBaseParasite"/>
        </authorList>
    </citation>
    <scope>IDENTIFICATION</scope>
</reference>
<dbReference type="SUPFAM" id="SSF109880">
    <property type="entry name" value="A middle domain of Talin 1"/>
    <property type="match status" value="1"/>
</dbReference>
<dbReference type="FunFam" id="2.30.29.30:FF:000028">
    <property type="entry name" value="Talin 2"/>
    <property type="match status" value="1"/>
</dbReference>
<keyword evidence="3" id="KW-0175">Coiled coil</keyword>
<dbReference type="InterPro" id="IPR015224">
    <property type="entry name" value="Talin_cent"/>
</dbReference>
<dbReference type="Gene3D" id="3.10.20.90">
    <property type="entry name" value="Phosphatidylinositol 3-kinase Catalytic Subunit, Chain A, domain 1"/>
    <property type="match status" value="2"/>
</dbReference>
<dbReference type="SMART" id="SM01244">
    <property type="entry name" value="IRS"/>
    <property type="match status" value="1"/>
</dbReference>
<dbReference type="Gene3D" id="1.20.80.10">
    <property type="match status" value="1"/>
</dbReference>
<dbReference type="PROSITE" id="PS50057">
    <property type="entry name" value="FERM_3"/>
    <property type="match status" value="1"/>
</dbReference>
<dbReference type="InterPro" id="IPR014352">
    <property type="entry name" value="FERM/acyl-CoA-bd_prot_sf"/>
</dbReference>
<dbReference type="Pfam" id="PF09141">
    <property type="entry name" value="Talin_middle"/>
    <property type="match status" value="1"/>
</dbReference>
<evidence type="ECO:0000256" key="1">
    <source>
        <dbReference type="ARBA" id="ARBA00004496"/>
    </source>
</evidence>